<dbReference type="OrthoDB" id="1377116at2"/>
<evidence type="ECO:0000313" key="3">
    <source>
        <dbReference type="Proteomes" id="UP000184488"/>
    </source>
</evidence>
<dbReference type="EMBL" id="FQZI01000003">
    <property type="protein sequence ID" value="SHI93857.1"/>
    <property type="molecule type" value="Genomic_DNA"/>
</dbReference>
<dbReference type="STRING" id="415425.SAMN05444363_2184"/>
<proteinExistence type="predicted"/>
<reference evidence="3" key="1">
    <citation type="submission" date="2016-11" db="EMBL/GenBank/DDBJ databases">
        <authorList>
            <person name="Varghese N."/>
            <person name="Submissions S."/>
        </authorList>
    </citation>
    <scope>NUCLEOTIDE SEQUENCE [LARGE SCALE GENOMIC DNA]</scope>
    <source>
        <strain evidence="3">DSM 18829</strain>
    </source>
</reference>
<feature type="transmembrane region" description="Helical" evidence="1">
    <location>
        <begin position="111"/>
        <end position="128"/>
    </location>
</feature>
<sequence>MKFNNPSLVLYFVATIFAVIGVTFNYETFELIAKPMIVPSIYFFYVQLCKGEINLLFTTAVFCSFAADMIVLINLPNGTLPIAFLNICMYSIFTYFILTDIGIKSFVNKKVISLIGFSVFFLFVLTVILDLMKGMDQLEFNVFVFYGILLSILSALICYNHLNKSSLRSYYALLMCICFIVSDVFFAIYNFYLKIDIFVSLNVAGQFISYYYMVKYITSTNDLLEEKT</sequence>
<evidence type="ECO:0000256" key="1">
    <source>
        <dbReference type="SAM" id="Phobius"/>
    </source>
</evidence>
<dbReference type="Proteomes" id="UP000184488">
    <property type="component" value="Unassembled WGS sequence"/>
</dbReference>
<protein>
    <recommendedName>
        <fullName evidence="4">YhhN-like protein</fullName>
    </recommendedName>
</protein>
<dbReference type="AlphaFoldDB" id="A0A1M6F816"/>
<evidence type="ECO:0008006" key="4">
    <source>
        <dbReference type="Google" id="ProtNLM"/>
    </source>
</evidence>
<accession>A0A1M6F816</accession>
<feature type="transmembrane region" description="Helical" evidence="1">
    <location>
        <begin position="79"/>
        <end position="99"/>
    </location>
</feature>
<feature type="transmembrane region" description="Helical" evidence="1">
    <location>
        <begin position="55"/>
        <end position="73"/>
    </location>
</feature>
<dbReference type="RefSeq" id="WP_073311270.1">
    <property type="nucleotide sequence ID" value="NZ_FQZI01000003.1"/>
</dbReference>
<keyword evidence="1" id="KW-1133">Transmembrane helix</keyword>
<feature type="transmembrane region" description="Helical" evidence="1">
    <location>
        <begin position="32"/>
        <end position="48"/>
    </location>
</feature>
<keyword evidence="1" id="KW-0812">Transmembrane</keyword>
<organism evidence="2 3">
    <name type="scientific">Flavobacterium terrae</name>
    <dbReference type="NCBI Taxonomy" id="415425"/>
    <lineage>
        <taxon>Bacteria</taxon>
        <taxon>Pseudomonadati</taxon>
        <taxon>Bacteroidota</taxon>
        <taxon>Flavobacteriia</taxon>
        <taxon>Flavobacteriales</taxon>
        <taxon>Flavobacteriaceae</taxon>
        <taxon>Flavobacterium</taxon>
    </lineage>
</organism>
<gene>
    <name evidence="2" type="ORF">SAMN05444363_2184</name>
</gene>
<feature type="transmembrane region" description="Helical" evidence="1">
    <location>
        <begin position="7"/>
        <end position="26"/>
    </location>
</feature>
<feature type="transmembrane region" description="Helical" evidence="1">
    <location>
        <begin position="140"/>
        <end position="159"/>
    </location>
</feature>
<name>A0A1M6F816_9FLAO</name>
<feature type="transmembrane region" description="Helical" evidence="1">
    <location>
        <begin position="197"/>
        <end position="214"/>
    </location>
</feature>
<keyword evidence="3" id="KW-1185">Reference proteome</keyword>
<feature type="transmembrane region" description="Helical" evidence="1">
    <location>
        <begin position="171"/>
        <end position="191"/>
    </location>
</feature>
<evidence type="ECO:0000313" key="2">
    <source>
        <dbReference type="EMBL" id="SHI93857.1"/>
    </source>
</evidence>
<keyword evidence="1" id="KW-0472">Membrane</keyword>